<dbReference type="GO" id="GO:0045033">
    <property type="term" value="P:peroxisome inheritance"/>
    <property type="evidence" value="ECO:0007669"/>
    <property type="project" value="InterPro"/>
</dbReference>
<evidence type="ECO:0000256" key="6">
    <source>
        <dbReference type="SAM" id="MobiDB-lite"/>
    </source>
</evidence>
<dbReference type="EMBL" id="BTGC01000003">
    <property type="protein sequence ID" value="GMM51163.1"/>
    <property type="molecule type" value="Genomic_DNA"/>
</dbReference>
<keyword evidence="5" id="KW-0472">Membrane</keyword>
<name>A0AAV5RKA2_STABA</name>
<dbReference type="Pfam" id="PF12634">
    <property type="entry name" value="Inp1"/>
    <property type="match status" value="1"/>
</dbReference>
<dbReference type="InterPro" id="IPR024758">
    <property type="entry name" value="Inp1"/>
</dbReference>
<evidence type="ECO:0000256" key="5">
    <source>
        <dbReference type="ARBA" id="ARBA00023136"/>
    </source>
</evidence>
<comment type="similarity">
    <text evidence="3">Belongs to the INP1 family.</text>
</comment>
<evidence type="ECO:0000313" key="8">
    <source>
        <dbReference type="Proteomes" id="UP001362899"/>
    </source>
</evidence>
<comment type="subcellular location">
    <subcellularLocation>
        <location evidence="2">Peroxisome membrane</location>
        <topology evidence="2">Peripheral membrane protein</topology>
    </subcellularLocation>
</comment>
<proteinExistence type="inferred from homology"/>
<evidence type="ECO:0000256" key="2">
    <source>
        <dbReference type="ARBA" id="ARBA00004421"/>
    </source>
</evidence>
<evidence type="ECO:0000256" key="1">
    <source>
        <dbReference type="ARBA" id="ARBA00003594"/>
    </source>
</evidence>
<reference evidence="7 8" key="1">
    <citation type="journal article" date="2023" name="Elife">
        <title>Identification of key yeast species and microbe-microbe interactions impacting larval growth of Drosophila in the wild.</title>
        <authorList>
            <person name="Mure A."/>
            <person name="Sugiura Y."/>
            <person name="Maeda R."/>
            <person name="Honda K."/>
            <person name="Sakurai N."/>
            <person name="Takahashi Y."/>
            <person name="Watada M."/>
            <person name="Katoh T."/>
            <person name="Gotoh A."/>
            <person name="Gotoh Y."/>
            <person name="Taniguchi I."/>
            <person name="Nakamura K."/>
            <person name="Hayashi T."/>
            <person name="Katayama T."/>
            <person name="Uemura T."/>
            <person name="Hattori Y."/>
        </authorList>
    </citation>
    <scope>NUCLEOTIDE SEQUENCE [LARGE SCALE GENOMIC DNA]</scope>
    <source>
        <strain evidence="7 8">SB-73</strain>
    </source>
</reference>
<feature type="compositionally biased region" description="Low complexity" evidence="6">
    <location>
        <begin position="238"/>
        <end position="249"/>
    </location>
</feature>
<keyword evidence="8" id="KW-1185">Reference proteome</keyword>
<protein>
    <recommendedName>
        <fullName evidence="4">Inheritance of peroxisomes protein 1</fullName>
    </recommendedName>
</protein>
<sequence>MDADMEIGLTASVYSFRTSNSDLFASRQRTLKPQPPDKVEWVSATLNTEGTLRISTLANNEMLYIKVNNFTRAVMPRSTVWRISADEIVICASMSSYWLIKLHGNSDDIKSLDKILIKSCKYHILDTDVNTENLIKITPEPDTPDHANKQAVHKLSVEHGILKNKEKKETNTEDELKISKLKSTVTPQRVDIPPVTPVKERTSLTPINSNDLIHSSHSNDLLEPTNHRIDISETDVDSPCSSISSASTSPDANDYTFSKSVEATILDKDSWCYKPQEFCSTLYEPQENYSLIPMHSSPITTIQPRPAFTEPLPDPHKDDVDILTAAFELNRDVFEPHYESAIDDNTVRSRSCVEYTECIDNSHILQKYGCIDLYDCVSINPNDADESLTQRILAHSSADFQISKEQSESMDISGTELIRKSLNADIDVSAVDVGCIKYWEPGLLHRETNDVTRLFLK</sequence>
<gene>
    <name evidence="7" type="ORF">DASB73_021210</name>
</gene>
<evidence type="ECO:0000313" key="7">
    <source>
        <dbReference type="EMBL" id="GMM51163.1"/>
    </source>
</evidence>
<dbReference type="GO" id="GO:0005780">
    <property type="term" value="C:extrinsic component of intraperoxisomal membrane"/>
    <property type="evidence" value="ECO:0007669"/>
    <property type="project" value="InterPro"/>
</dbReference>
<feature type="compositionally biased region" description="Polar residues" evidence="6">
    <location>
        <begin position="203"/>
        <end position="219"/>
    </location>
</feature>
<comment type="caution">
    <text evidence="7">The sequence shown here is derived from an EMBL/GenBank/DDBJ whole genome shotgun (WGS) entry which is preliminary data.</text>
</comment>
<organism evidence="7 8">
    <name type="scientific">Starmerella bacillaris</name>
    <name type="common">Yeast</name>
    <name type="synonym">Candida zemplinina</name>
    <dbReference type="NCBI Taxonomy" id="1247836"/>
    <lineage>
        <taxon>Eukaryota</taxon>
        <taxon>Fungi</taxon>
        <taxon>Dikarya</taxon>
        <taxon>Ascomycota</taxon>
        <taxon>Saccharomycotina</taxon>
        <taxon>Dipodascomycetes</taxon>
        <taxon>Dipodascales</taxon>
        <taxon>Trichomonascaceae</taxon>
        <taxon>Starmerella</taxon>
    </lineage>
</organism>
<dbReference type="Proteomes" id="UP001362899">
    <property type="component" value="Unassembled WGS sequence"/>
</dbReference>
<feature type="region of interest" description="Disordered" evidence="6">
    <location>
        <begin position="232"/>
        <end position="252"/>
    </location>
</feature>
<evidence type="ECO:0000256" key="4">
    <source>
        <dbReference type="ARBA" id="ARBA00021397"/>
    </source>
</evidence>
<feature type="region of interest" description="Disordered" evidence="6">
    <location>
        <begin position="189"/>
        <end position="220"/>
    </location>
</feature>
<comment type="function">
    <text evidence="1">Required for peroxisome inheritance.</text>
</comment>
<accession>A0AAV5RKA2</accession>
<evidence type="ECO:0000256" key="3">
    <source>
        <dbReference type="ARBA" id="ARBA00010707"/>
    </source>
</evidence>
<dbReference type="AlphaFoldDB" id="A0AAV5RKA2"/>